<evidence type="ECO:0000256" key="10">
    <source>
        <dbReference type="ARBA" id="ARBA00023141"/>
    </source>
</evidence>
<evidence type="ECO:0000256" key="15">
    <source>
        <dbReference type="HAMAP-Rule" id="MF_00134"/>
    </source>
</evidence>
<dbReference type="AlphaFoldDB" id="G2LPE0"/>
<sequence length="457" mass="52660">MQETILEKIIQDKRSWIIIQKKIQPLMTFQNKINTQTRDFFYALKQKKPCFILECKKTSPSLGIIRNNFNILKIANIYKKYASAVSVLTDEKYFHGNLKFINMVREHITQPILCKDFFIDVYQIYLARYYHADAILLMLSILNDEKYKELAITAKQLNMSILTEVNNAQELQRALKLNADIIGINNRNLHDLSINLNRTRILASIIQKNKIKNKIIISESGITKYSQIRELSKFVDGFLIGSHLMSQKNLEIGVRSIILGNNKVCGLTRNIDVKYVEKYGAIYGGLIFVQNSPRYITCQIAKKIIKNSQLRYIGIFQNENIQIISHIAQELSLYAIQLHGDENQEYINMLRKTLPKTIKIWKAFSITCMLPIRNLNNVNMYVFDSYVGGSNISFNWSILKNSILDNVILAGGINIDNVMQASFLNCSGLDFNSGVEISPGIKDPKKIELIFQKLRYY</sequence>
<dbReference type="CDD" id="cd00405">
    <property type="entry name" value="PRAI"/>
    <property type="match status" value="1"/>
</dbReference>
<dbReference type="KEGG" id="buh:BUAMB_260"/>
<dbReference type="InterPro" id="IPR001468">
    <property type="entry name" value="Indole-3-GlycerolPSynthase_CS"/>
</dbReference>
<gene>
    <name evidence="15 19" type="primary">trpC</name>
    <name evidence="16" type="synonym">trpF</name>
    <name evidence="19" type="ORF">BUAMB_260</name>
</gene>
<comment type="catalytic activity">
    <reaction evidence="1 16">
        <text>N-(5-phospho-beta-D-ribosyl)anthranilate = 1-(2-carboxyphenylamino)-1-deoxy-D-ribulose 5-phosphate</text>
        <dbReference type="Rhea" id="RHEA:21540"/>
        <dbReference type="ChEBI" id="CHEBI:18277"/>
        <dbReference type="ChEBI" id="CHEBI:58613"/>
        <dbReference type="EC" id="5.3.1.24"/>
    </reaction>
</comment>
<dbReference type="NCBIfam" id="NF006945">
    <property type="entry name" value="PRK09427.1"/>
    <property type="match status" value="1"/>
</dbReference>
<organism evidence="19 20">
    <name type="scientific">Buchnera aphidicola str. Ua</name>
    <name type="common">Uroleucon ambrosiae</name>
    <dbReference type="NCBI Taxonomy" id="1005057"/>
    <lineage>
        <taxon>Bacteria</taxon>
        <taxon>Pseudomonadati</taxon>
        <taxon>Pseudomonadota</taxon>
        <taxon>Gammaproteobacteria</taxon>
        <taxon>Enterobacterales</taxon>
        <taxon>Erwiniaceae</taxon>
        <taxon>Buchnera</taxon>
    </lineage>
</organism>
<comment type="similarity">
    <text evidence="15">Belongs to the TrpC family.</text>
</comment>
<keyword evidence="8 15" id="KW-0210">Decarboxylase</keyword>
<dbReference type="PROSITE" id="PS00614">
    <property type="entry name" value="IGPS"/>
    <property type="match status" value="1"/>
</dbReference>
<evidence type="ECO:0000256" key="4">
    <source>
        <dbReference type="ARBA" id="ARBA00004696"/>
    </source>
</evidence>
<name>G2LPE0_BUCUM</name>
<dbReference type="FunFam" id="3.20.20.70:FF:000024">
    <property type="entry name" value="Indole-3-glycerol phosphate synthase"/>
    <property type="match status" value="1"/>
</dbReference>
<evidence type="ECO:0000256" key="9">
    <source>
        <dbReference type="ARBA" id="ARBA00022822"/>
    </source>
</evidence>
<reference evidence="19 20" key="1">
    <citation type="journal article" date="2011" name="PLoS Genet.">
        <title>Sequence conservation and functional constraint on intergenic spacers in reduced genomes of the obligate symbiont buchnera.</title>
        <authorList>
            <person name="Degnan P.H."/>
            <person name="Ochman H."/>
            <person name="Moran N.A."/>
        </authorList>
    </citation>
    <scope>NUCLEOTIDE SEQUENCE [LARGE SCALE GENOMIC DNA]</scope>
    <source>
        <strain evidence="19 20">Ua</strain>
    </source>
</reference>
<evidence type="ECO:0000259" key="17">
    <source>
        <dbReference type="Pfam" id="PF00218"/>
    </source>
</evidence>
<keyword evidence="7 15" id="KW-0028">Amino-acid biosynthesis</keyword>
<dbReference type="OrthoDB" id="9804217at2"/>
<dbReference type="EC" id="5.3.1.24" evidence="16"/>
<feature type="domain" description="Indole-3-glycerol phosphate synthase" evidence="17">
    <location>
        <begin position="6"/>
        <end position="255"/>
    </location>
</feature>
<keyword evidence="13" id="KW-0511">Multifunctional enzyme</keyword>
<dbReference type="InterPro" id="IPR011060">
    <property type="entry name" value="RibuloseP-bd_barrel"/>
</dbReference>
<dbReference type="eggNOG" id="COG0135">
    <property type="taxonomic scope" value="Bacteria"/>
</dbReference>
<dbReference type="PATRIC" id="fig|1005057.4.peg.247"/>
<proteinExistence type="inferred from homology"/>
<evidence type="ECO:0000256" key="12">
    <source>
        <dbReference type="ARBA" id="ARBA00023239"/>
    </source>
</evidence>
<dbReference type="EC" id="4.1.1.48" evidence="15"/>
<dbReference type="PANTHER" id="PTHR22854">
    <property type="entry name" value="TRYPTOPHAN BIOSYNTHESIS PROTEIN"/>
    <property type="match status" value="1"/>
</dbReference>
<dbReference type="InterPro" id="IPR013798">
    <property type="entry name" value="Indole-3-glycerol_P_synth_dom"/>
</dbReference>
<evidence type="ECO:0000256" key="16">
    <source>
        <dbReference type="HAMAP-Rule" id="MF_00135"/>
    </source>
</evidence>
<comment type="similarity">
    <text evidence="5">In the N-terminal section; belongs to the TrpC family.</text>
</comment>
<dbReference type="SUPFAM" id="SSF51366">
    <property type="entry name" value="Ribulose-phoshate binding barrel"/>
    <property type="match status" value="2"/>
</dbReference>
<evidence type="ECO:0000256" key="11">
    <source>
        <dbReference type="ARBA" id="ARBA00023235"/>
    </source>
</evidence>
<evidence type="ECO:0000256" key="3">
    <source>
        <dbReference type="ARBA" id="ARBA00004664"/>
    </source>
</evidence>
<evidence type="ECO:0000256" key="13">
    <source>
        <dbReference type="ARBA" id="ARBA00023268"/>
    </source>
</evidence>
<keyword evidence="11 16" id="KW-0413">Isomerase</keyword>
<dbReference type="PANTHER" id="PTHR22854:SF2">
    <property type="entry name" value="INDOLE-3-GLYCEROL-PHOSPHATE SYNTHASE"/>
    <property type="match status" value="1"/>
</dbReference>
<protein>
    <recommendedName>
        <fullName evidence="15 16">Multifunctional fusion protein</fullName>
    </recommendedName>
    <domain>
        <recommendedName>
            <fullName evidence="15">Indole-3-glycerol phosphate synthase</fullName>
            <shortName evidence="15">IGPS</shortName>
            <ecNumber evidence="15">4.1.1.48</ecNumber>
        </recommendedName>
    </domain>
    <domain>
        <recommendedName>
            <fullName evidence="16">N-(5'-phosphoribosyl)anthranilate isomerase</fullName>
            <shortName evidence="16">PRAI</shortName>
            <ecNumber evidence="16">5.3.1.24</ecNumber>
        </recommendedName>
    </domain>
</protein>
<dbReference type="InterPro" id="IPR001240">
    <property type="entry name" value="PRAI_dom"/>
</dbReference>
<dbReference type="eggNOG" id="COG0134">
    <property type="taxonomic scope" value="Bacteria"/>
</dbReference>
<keyword evidence="10 15" id="KW-0057">Aromatic amino acid biosynthesis</keyword>
<keyword evidence="12 15" id="KW-0456">Lyase</keyword>
<comment type="pathway">
    <text evidence="3 16">Amino-acid biosynthesis; L-tryptophan biosynthesis; L-tryptophan from chorismate: step 3/5.</text>
</comment>
<dbReference type="UniPathway" id="UPA00035">
    <property type="reaction ID" value="UER00042"/>
</dbReference>
<comment type="catalytic activity">
    <reaction evidence="2 15">
        <text>1-(2-carboxyphenylamino)-1-deoxy-D-ribulose 5-phosphate + H(+) = (1S,2R)-1-C-(indol-3-yl)glycerol 3-phosphate + CO2 + H2O</text>
        <dbReference type="Rhea" id="RHEA:23476"/>
        <dbReference type="ChEBI" id="CHEBI:15377"/>
        <dbReference type="ChEBI" id="CHEBI:15378"/>
        <dbReference type="ChEBI" id="CHEBI:16526"/>
        <dbReference type="ChEBI" id="CHEBI:58613"/>
        <dbReference type="ChEBI" id="CHEBI:58866"/>
        <dbReference type="EC" id="4.1.1.48"/>
    </reaction>
</comment>
<dbReference type="InterPro" id="IPR045186">
    <property type="entry name" value="Indole-3-glycerol_P_synth"/>
</dbReference>
<keyword evidence="9 15" id="KW-0822">Tryptophan biosynthesis</keyword>
<dbReference type="CDD" id="cd00331">
    <property type="entry name" value="IGPS"/>
    <property type="match status" value="1"/>
</dbReference>
<evidence type="ECO:0000256" key="8">
    <source>
        <dbReference type="ARBA" id="ARBA00022793"/>
    </source>
</evidence>
<dbReference type="STRING" id="1005057.BUAMB_260"/>
<dbReference type="Pfam" id="PF00697">
    <property type="entry name" value="PRAI"/>
    <property type="match status" value="1"/>
</dbReference>
<dbReference type="RefSeq" id="WP_014499981.1">
    <property type="nucleotide sequence ID" value="NC_017259.1"/>
</dbReference>
<evidence type="ECO:0000259" key="18">
    <source>
        <dbReference type="Pfam" id="PF00697"/>
    </source>
</evidence>
<evidence type="ECO:0000256" key="2">
    <source>
        <dbReference type="ARBA" id="ARBA00001633"/>
    </source>
</evidence>
<dbReference type="EMBL" id="CP002648">
    <property type="protein sequence ID" value="AEO08077.1"/>
    <property type="molecule type" value="Genomic_DNA"/>
</dbReference>
<dbReference type="HOGENOM" id="CLU_007713_0_1_6"/>
<accession>G2LPE0</accession>
<dbReference type="Proteomes" id="UP000006139">
    <property type="component" value="Chromosome"/>
</dbReference>
<evidence type="ECO:0000256" key="1">
    <source>
        <dbReference type="ARBA" id="ARBA00001164"/>
    </source>
</evidence>
<evidence type="ECO:0000256" key="14">
    <source>
        <dbReference type="ARBA" id="ARBA00025592"/>
    </source>
</evidence>
<comment type="pathway">
    <text evidence="4 15">Amino-acid biosynthesis; L-tryptophan biosynthesis; L-tryptophan from chorismate: step 4/5.</text>
</comment>
<feature type="domain" description="N-(5'phosphoribosyl) anthranilate isomerase (PRAI)" evidence="18">
    <location>
        <begin position="262"/>
        <end position="453"/>
    </location>
</feature>
<evidence type="ECO:0000313" key="19">
    <source>
        <dbReference type="EMBL" id="AEO08077.1"/>
    </source>
</evidence>
<dbReference type="GO" id="GO:0000162">
    <property type="term" value="P:L-tryptophan biosynthetic process"/>
    <property type="evidence" value="ECO:0007669"/>
    <property type="project" value="UniProtKB-UniRule"/>
</dbReference>
<dbReference type="InterPro" id="IPR013785">
    <property type="entry name" value="Aldolase_TIM"/>
</dbReference>
<dbReference type="GO" id="GO:0004640">
    <property type="term" value="F:phosphoribosylanthranilate isomerase activity"/>
    <property type="evidence" value="ECO:0007669"/>
    <property type="project" value="UniProtKB-UniRule"/>
</dbReference>
<evidence type="ECO:0000256" key="6">
    <source>
        <dbReference type="ARBA" id="ARBA00009847"/>
    </source>
</evidence>
<comment type="similarity">
    <text evidence="16">Belongs to the TrpF family.</text>
</comment>
<evidence type="ECO:0000256" key="5">
    <source>
        <dbReference type="ARBA" id="ARBA00007902"/>
    </source>
</evidence>
<dbReference type="GO" id="GO:0004425">
    <property type="term" value="F:indole-3-glycerol-phosphate synthase activity"/>
    <property type="evidence" value="ECO:0007669"/>
    <property type="project" value="UniProtKB-UniRule"/>
</dbReference>
<evidence type="ECO:0000313" key="20">
    <source>
        <dbReference type="Proteomes" id="UP000006139"/>
    </source>
</evidence>
<dbReference type="Gene3D" id="3.20.20.70">
    <property type="entry name" value="Aldolase class I"/>
    <property type="match status" value="2"/>
</dbReference>
<comment type="function">
    <text evidence="14">Bifunctional enzyme that catalyzes two sequential steps of tryptophan biosynthetic pathway. The first reaction is catalyzed by the isomerase, coded by the TrpF domain; the second reaction is catalyzed by the synthase, coded by the TrpC domain.</text>
</comment>
<evidence type="ECO:0000256" key="7">
    <source>
        <dbReference type="ARBA" id="ARBA00022605"/>
    </source>
</evidence>
<dbReference type="HAMAP" id="MF_00134_B">
    <property type="entry name" value="IGPS_B"/>
    <property type="match status" value="1"/>
</dbReference>
<dbReference type="HAMAP" id="MF_00135">
    <property type="entry name" value="PRAI"/>
    <property type="match status" value="1"/>
</dbReference>
<dbReference type="Pfam" id="PF00218">
    <property type="entry name" value="IGPS"/>
    <property type="match status" value="1"/>
</dbReference>
<comment type="similarity">
    <text evidence="6">In the C-terminal section; belongs to the TrpF family.</text>
</comment>